<gene>
    <name evidence="1" type="ORF">JOC95_003827</name>
</gene>
<organism evidence="1 2">
    <name type="scientific">Sutcliffiella tianshenii</name>
    <dbReference type="NCBI Taxonomy" id="1463404"/>
    <lineage>
        <taxon>Bacteria</taxon>
        <taxon>Bacillati</taxon>
        <taxon>Bacillota</taxon>
        <taxon>Bacilli</taxon>
        <taxon>Bacillales</taxon>
        <taxon>Bacillaceae</taxon>
        <taxon>Sutcliffiella</taxon>
    </lineage>
</organism>
<evidence type="ECO:0000313" key="1">
    <source>
        <dbReference type="EMBL" id="MBM7621919.1"/>
    </source>
</evidence>
<proteinExistence type="predicted"/>
<dbReference type="RefSeq" id="WP_204418961.1">
    <property type="nucleotide sequence ID" value="NZ_JAFBED010000012.1"/>
</dbReference>
<name>A0ABS2P4W7_9BACI</name>
<comment type="caution">
    <text evidence="1">The sequence shown here is derived from an EMBL/GenBank/DDBJ whole genome shotgun (WGS) entry which is preliminary data.</text>
</comment>
<dbReference type="EMBL" id="JAFBED010000012">
    <property type="protein sequence ID" value="MBM7621919.1"/>
    <property type="molecule type" value="Genomic_DNA"/>
</dbReference>
<evidence type="ECO:0000313" key="2">
    <source>
        <dbReference type="Proteomes" id="UP000737402"/>
    </source>
</evidence>
<sequence length="60" mass="6788">MTQTKCPKCSHTEFAEGTDYMRVKPLNNKLGKSSEKIYTFCLGCGEVVSTRIENPAIFRK</sequence>
<keyword evidence="2" id="KW-1185">Reference proteome</keyword>
<protein>
    <submittedName>
        <fullName evidence="1">Nucleic-acid-binding Zn-ribbon protein</fullName>
    </submittedName>
</protein>
<accession>A0ABS2P4W7</accession>
<reference evidence="1 2" key="1">
    <citation type="submission" date="2021-01" db="EMBL/GenBank/DDBJ databases">
        <title>Genomic Encyclopedia of Type Strains, Phase IV (KMG-IV): sequencing the most valuable type-strain genomes for metagenomic binning, comparative biology and taxonomic classification.</title>
        <authorList>
            <person name="Goeker M."/>
        </authorList>
    </citation>
    <scope>NUCLEOTIDE SEQUENCE [LARGE SCALE GENOMIC DNA]</scope>
    <source>
        <strain evidence="1 2">DSM 25879</strain>
    </source>
</reference>
<dbReference type="Proteomes" id="UP000737402">
    <property type="component" value="Unassembled WGS sequence"/>
</dbReference>